<keyword evidence="1" id="KW-0732">Signal</keyword>
<dbReference type="AlphaFoldDB" id="A0A7Z0QJX6"/>
<proteinExistence type="predicted"/>
<dbReference type="Proteomes" id="UP000564836">
    <property type="component" value="Chromosome"/>
</dbReference>
<dbReference type="EMBL" id="CP088280">
    <property type="protein sequence ID" value="UGX97421.1"/>
    <property type="molecule type" value="Genomic_DNA"/>
</dbReference>
<reference evidence="3 4" key="3">
    <citation type="journal article" date="2022" name="Int. J. Syst. Evol. Microbiol.">
        <title>Strains of Bradyrhizobium barranii sp. nov. associated with legumes native to Canada are symbionts of soybeans and belong to different subspecies (subsp. barranii subsp. nov. and subsp. apii subsp. nov.) and symbiovars (sv. glycinearum and sv. septentrionale).</title>
        <authorList>
            <person name="Bromfield E.S.P."/>
            <person name="Cloutier S."/>
            <person name="Wasai-Hara S."/>
            <person name="Minamisawa K."/>
        </authorList>
    </citation>
    <scope>NUCLEOTIDE SEQUENCE [LARGE SCALE GENOMIC DNA]</scope>
    <source>
        <strain evidence="3 4">323S2</strain>
    </source>
</reference>
<reference evidence="2" key="2">
    <citation type="submission" date="2020-06" db="EMBL/GenBank/DDBJ databases">
        <title>Whole Genome Sequence of Bradyrhizobium sp. Strain 323S2.</title>
        <authorList>
            <person name="Bromfield E.S.P."/>
        </authorList>
    </citation>
    <scope>NUCLEOTIDE SEQUENCE [LARGE SCALE GENOMIC DNA]</scope>
    <source>
        <strain evidence="2">323S2</strain>
    </source>
</reference>
<name>A0A7Z0QJX6_9BRAD</name>
<evidence type="ECO:0000256" key="1">
    <source>
        <dbReference type="SAM" id="SignalP"/>
    </source>
</evidence>
<feature type="signal peptide" evidence="1">
    <location>
        <begin position="1"/>
        <end position="39"/>
    </location>
</feature>
<accession>A0A7Z0QJX6</accession>
<reference evidence="3 4" key="1">
    <citation type="journal article" date="2017" name="Syst. Appl. Microbiol.">
        <title>Soybeans inoculated with root zone soils of Canadian native legumes harbour diverse and novel Bradyrhizobium spp. that possess agricultural potential.</title>
        <authorList>
            <person name="Bromfield E.S.P."/>
            <person name="Cloutier S."/>
            <person name="Tambong J.T."/>
            <person name="Tran Thi T.V."/>
        </authorList>
    </citation>
    <scope>NUCLEOTIDE SEQUENCE [LARGE SCALE GENOMIC DNA]</scope>
    <source>
        <strain evidence="3 4">323S2</strain>
    </source>
</reference>
<evidence type="ECO:0000313" key="3">
    <source>
        <dbReference type="EMBL" id="UGX97421.1"/>
    </source>
</evidence>
<evidence type="ECO:0000313" key="2">
    <source>
        <dbReference type="EMBL" id="NYY95785.1"/>
    </source>
</evidence>
<dbReference type="RefSeq" id="WP_166342163.1">
    <property type="nucleotide sequence ID" value="NZ_CP088280.1"/>
</dbReference>
<sequence>MSFVATTCTDWGKNAKMKTPKLNLVVIAGLLASISGANAGDVADKPAVLSVTWFVEGQPPATTNTPMSSLKACLLAKAHAEAAGEQARNERIRLNEQDKADVLEGRVSKADEKGYWQEARGVYAVDKEGQPLKPRPPKKWVVTELSSEAKRKLKGVTPPQLSAFCIEQ</sequence>
<dbReference type="EMBL" id="JACBFH010000001">
    <property type="protein sequence ID" value="NYY95785.1"/>
    <property type="molecule type" value="Genomic_DNA"/>
</dbReference>
<evidence type="ECO:0000313" key="4">
    <source>
        <dbReference type="Proteomes" id="UP000564836"/>
    </source>
</evidence>
<protein>
    <submittedName>
        <fullName evidence="2">Uncharacterized protein</fullName>
    </submittedName>
</protein>
<gene>
    <name evidence="3" type="ORF">G6321_00020725</name>
    <name evidence="2" type="ORF">G6321_47480</name>
</gene>
<organism evidence="2">
    <name type="scientific">Bradyrhizobium barranii subsp. barranii</name>
    <dbReference type="NCBI Taxonomy" id="2823807"/>
    <lineage>
        <taxon>Bacteria</taxon>
        <taxon>Pseudomonadati</taxon>
        <taxon>Pseudomonadota</taxon>
        <taxon>Alphaproteobacteria</taxon>
        <taxon>Hyphomicrobiales</taxon>
        <taxon>Nitrobacteraceae</taxon>
        <taxon>Bradyrhizobium</taxon>
        <taxon>Bradyrhizobium barranii</taxon>
    </lineage>
</organism>
<feature type="chain" id="PRO_5030597300" evidence="1">
    <location>
        <begin position="40"/>
        <end position="168"/>
    </location>
</feature>